<protein>
    <submittedName>
        <fullName evidence="2">Uncharacterized protein</fullName>
    </submittedName>
</protein>
<evidence type="ECO:0000256" key="1">
    <source>
        <dbReference type="SAM" id="MobiDB-lite"/>
    </source>
</evidence>
<organism evidence="2">
    <name type="scientific">marine sediment metagenome</name>
    <dbReference type="NCBI Taxonomy" id="412755"/>
    <lineage>
        <taxon>unclassified sequences</taxon>
        <taxon>metagenomes</taxon>
        <taxon>ecological metagenomes</taxon>
    </lineage>
</organism>
<comment type="caution">
    <text evidence="2">The sequence shown here is derived from an EMBL/GenBank/DDBJ whole genome shotgun (WGS) entry which is preliminary data.</text>
</comment>
<dbReference type="EMBL" id="LAZR01023327">
    <property type="protein sequence ID" value="KKL78881.1"/>
    <property type="molecule type" value="Genomic_DNA"/>
</dbReference>
<proteinExistence type="predicted"/>
<accession>A0A0F9FK85</accession>
<gene>
    <name evidence="2" type="ORF">LCGC14_2020400</name>
</gene>
<reference evidence="2" key="1">
    <citation type="journal article" date="2015" name="Nature">
        <title>Complex archaea that bridge the gap between prokaryotes and eukaryotes.</title>
        <authorList>
            <person name="Spang A."/>
            <person name="Saw J.H."/>
            <person name="Jorgensen S.L."/>
            <person name="Zaremba-Niedzwiedzka K."/>
            <person name="Martijn J."/>
            <person name="Lind A.E."/>
            <person name="van Eijk R."/>
            <person name="Schleper C."/>
            <person name="Guy L."/>
            <person name="Ettema T.J."/>
        </authorList>
    </citation>
    <scope>NUCLEOTIDE SEQUENCE</scope>
</reference>
<name>A0A0F9FK85_9ZZZZ</name>
<feature type="compositionally biased region" description="Polar residues" evidence="1">
    <location>
        <begin position="475"/>
        <end position="502"/>
    </location>
</feature>
<feature type="non-terminal residue" evidence="2">
    <location>
        <position position="1"/>
    </location>
</feature>
<feature type="region of interest" description="Disordered" evidence="1">
    <location>
        <begin position="441"/>
        <end position="502"/>
    </location>
</feature>
<sequence>IIDAFFGIGIAKTGISASGELLQYGDQNIDPGQIYTKLVSIDDFVFDPVCTDLYESALLGDRIRVPRQIMLDTDGYDHDLVMRLPKSKYGDHRKAEEISKRDAAQLEMINLQDYVDVVEVWIPEAQAIATVPDPYQTTFDEYIRLTDYYGPKEGPYTFLSFTPPVPKNPLPVAPVSLLYDIHIMANRMFKKIMDQADRQKDILGYHPSVADEAEDIRTAEDGDSIAMTDPKMAQVFSYGGQSRNNEVMLQEMQMWYNYMAGNPDQMAGNMTAGTKGGKETATRSNILQGNASITTDDAKHIIYTQTAEVGKKEAWYLHTDPLINMPLTKRVSRDEQIQLSLTPEQRQGDVLDFIFKIKAKSMTRLNPEVKSKRVMEFGTNLLPAVINAAMIAAQAGIRFNAQRAITDMAVEMGIEEEVMDWFDDPEFEQKMMMFAHMGPQNAGKASAGGGSSNGGGGNNSLKGIMQNGQFPGARNTATPQQEFNSTAQDGAVDSQSANFGAY</sequence>
<feature type="compositionally biased region" description="Gly residues" evidence="1">
    <location>
        <begin position="446"/>
        <end position="458"/>
    </location>
</feature>
<dbReference type="AlphaFoldDB" id="A0A0F9FK85"/>
<evidence type="ECO:0000313" key="2">
    <source>
        <dbReference type="EMBL" id="KKL78881.1"/>
    </source>
</evidence>